<dbReference type="PROSITE" id="PS50977">
    <property type="entry name" value="HTH_TETR_2"/>
    <property type="match status" value="1"/>
</dbReference>
<evidence type="ECO:0000313" key="6">
    <source>
        <dbReference type="EMBL" id="MBB4858922.1"/>
    </source>
</evidence>
<evidence type="ECO:0000256" key="2">
    <source>
        <dbReference type="ARBA" id="ARBA00023125"/>
    </source>
</evidence>
<evidence type="ECO:0000313" key="7">
    <source>
        <dbReference type="Proteomes" id="UP000555448"/>
    </source>
</evidence>
<evidence type="ECO:0000256" key="3">
    <source>
        <dbReference type="ARBA" id="ARBA00023163"/>
    </source>
</evidence>
<dbReference type="GO" id="GO:0003700">
    <property type="term" value="F:DNA-binding transcription factor activity"/>
    <property type="evidence" value="ECO:0007669"/>
    <property type="project" value="TreeGrafter"/>
</dbReference>
<dbReference type="Proteomes" id="UP000555448">
    <property type="component" value="Unassembled WGS sequence"/>
</dbReference>
<name>A0A7W7NXA3_9SPHN</name>
<dbReference type="InterPro" id="IPR001647">
    <property type="entry name" value="HTH_TetR"/>
</dbReference>
<dbReference type="AlphaFoldDB" id="A0A7W7NXA3"/>
<sequence>MSEESSNTKPRRRTRRSSAQLRDLILTSARAEFRDAGYSGATTAAIARGAGVTETQLFRMFESKAALFRAAVFEPLDDAFAIFNDTRFQMAHPGKHNSLPDTQAYIADLMTFIETNREMLVPLLAAQLVDGGQVEGVAGVAGLRTYFDLGSEHLARNTQDLSKQRSDTIVRVSFAAVLAVVLFRDWLFPAHSGDEAEMSAALADFFVNGLGGSR</sequence>
<dbReference type="SUPFAM" id="SSF46689">
    <property type="entry name" value="Homeodomain-like"/>
    <property type="match status" value="1"/>
</dbReference>
<feature type="domain" description="HTH tetR-type" evidence="5">
    <location>
        <begin position="19"/>
        <end position="79"/>
    </location>
</feature>
<protein>
    <submittedName>
        <fullName evidence="6">AcrR family transcriptional regulator</fullName>
    </submittedName>
</protein>
<dbReference type="PRINTS" id="PR00455">
    <property type="entry name" value="HTHTETR"/>
</dbReference>
<keyword evidence="3" id="KW-0804">Transcription</keyword>
<reference evidence="6 7" key="1">
    <citation type="submission" date="2020-08" db="EMBL/GenBank/DDBJ databases">
        <title>Functional genomics of gut bacteria from endangered species of beetles.</title>
        <authorList>
            <person name="Carlos-Shanley C."/>
        </authorList>
    </citation>
    <scope>NUCLEOTIDE SEQUENCE [LARGE SCALE GENOMIC DNA]</scope>
    <source>
        <strain evidence="6 7">S00245</strain>
    </source>
</reference>
<evidence type="ECO:0000259" key="5">
    <source>
        <dbReference type="PROSITE" id="PS50977"/>
    </source>
</evidence>
<evidence type="ECO:0000256" key="1">
    <source>
        <dbReference type="ARBA" id="ARBA00023015"/>
    </source>
</evidence>
<dbReference type="PANTHER" id="PTHR30055:SF234">
    <property type="entry name" value="HTH-TYPE TRANSCRIPTIONAL REGULATOR BETI"/>
    <property type="match status" value="1"/>
</dbReference>
<keyword evidence="7" id="KW-1185">Reference proteome</keyword>
<dbReference type="PANTHER" id="PTHR30055">
    <property type="entry name" value="HTH-TYPE TRANSCRIPTIONAL REGULATOR RUTR"/>
    <property type="match status" value="1"/>
</dbReference>
<evidence type="ECO:0000256" key="4">
    <source>
        <dbReference type="PROSITE-ProRule" id="PRU00335"/>
    </source>
</evidence>
<accession>A0A7W7NXA3</accession>
<dbReference type="GO" id="GO:0000976">
    <property type="term" value="F:transcription cis-regulatory region binding"/>
    <property type="evidence" value="ECO:0007669"/>
    <property type="project" value="TreeGrafter"/>
</dbReference>
<proteinExistence type="predicted"/>
<dbReference type="InterPro" id="IPR050109">
    <property type="entry name" value="HTH-type_TetR-like_transc_reg"/>
</dbReference>
<feature type="DNA-binding region" description="H-T-H motif" evidence="4">
    <location>
        <begin position="42"/>
        <end position="61"/>
    </location>
</feature>
<organism evidence="6 7">
    <name type="scientific">Novosphingobium chloroacetimidivorans</name>
    <dbReference type="NCBI Taxonomy" id="1428314"/>
    <lineage>
        <taxon>Bacteria</taxon>
        <taxon>Pseudomonadati</taxon>
        <taxon>Pseudomonadota</taxon>
        <taxon>Alphaproteobacteria</taxon>
        <taxon>Sphingomonadales</taxon>
        <taxon>Sphingomonadaceae</taxon>
        <taxon>Novosphingobium</taxon>
    </lineage>
</organism>
<dbReference type="RefSeq" id="WP_184245045.1">
    <property type="nucleotide sequence ID" value="NZ_JACHLR010000008.1"/>
</dbReference>
<keyword evidence="2 4" id="KW-0238">DNA-binding</keyword>
<keyword evidence="1" id="KW-0805">Transcription regulation</keyword>
<dbReference type="Gene3D" id="1.10.357.10">
    <property type="entry name" value="Tetracycline Repressor, domain 2"/>
    <property type="match status" value="1"/>
</dbReference>
<dbReference type="EMBL" id="JACHLR010000008">
    <property type="protein sequence ID" value="MBB4858922.1"/>
    <property type="molecule type" value="Genomic_DNA"/>
</dbReference>
<dbReference type="Pfam" id="PF00440">
    <property type="entry name" value="TetR_N"/>
    <property type="match status" value="1"/>
</dbReference>
<dbReference type="InterPro" id="IPR009057">
    <property type="entry name" value="Homeodomain-like_sf"/>
</dbReference>
<comment type="caution">
    <text evidence="6">The sequence shown here is derived from an EMBL/GenBank/DDBJ whole genome shotgun (WGS) entry which is preliminary data.</text>
</comment>
<gene>
    <name evidence="6" type="ORF">HNO88_002248</name>
</gene>